<evidence type="ECO:0000313" key="2">
    <source>
        <dbReference type="EMBL" id="GBP36340.1"/>
    </source>
</evidence>
<feature type="compositionally biased region" description="Basic and acidic residues" evidence="1">
    <location>
        <begin position="29"/>
        <end position="53"/>
    </location>
</feature>
<keyword evidence="3" id="KW-1185">Reference proteome</keyword>
<sequence>MYVRRGTAVTIGRAERGPSLSDLGLSVPRHRDNDANSIDDRDKNTEVRADKATSRHGARRAAGASLAFSLIVNTPWIRVVVRN</sequence>
<feature type="region of interest" description="Disordered" evidence="1">
    <location>
        <begin position="1"/>
        <end position="58"/>
    </location>
</feature>
<comment type="caution">
    <text evidence="2">The sequence shown here is derived from an EMBL/GenBank/DDBJ whole genome shotgun (WGS) entry which is preliminary data.</text>
</comment>
<accession>A0A4C1VCT3</accession>
<evidence type="ECO:0000256" key="1">
    <source>
        <dbReference type="SAM" id="MobiDB-lite"/>
    </source>
</evidence>
<reference evidence="2 3" key="1">
    <citation type="journal article" date="2019" name="Commun. Biol.">
        <title>The bagworm genome reveals a unique fibroin gene that provides high tensile strength.</title>
        <authorList>
            <person name="Kono N."/>
            <person name="Nakamura H."/>
            <person name="Ohtoshi R."/>
            <person name="Tomita M."/>
            <person name="Numata K."/>
            <person name="Arakawa K."/>
        </authorList>
    </citation>
    <scope>NUCLEOTIDE SEQUENCE [LARGE SCALE GENOMIC DNA]</scope>
</reference>
<name>A0A4C1VCT3_EUMVA</name>
<dbReference type="EMBL" id="BGZK01000317">
    <property type="protein sequence ID" value="GBP36340.1"/>
    <property type="molecule type" value="Genomic_DNA"/>
</dbReference>
<protein>
    <submittedName>
        <fullName evidence="2">Uncharacterized protein</fullName>
    </submittedName>
</protein>
<organism evidence="2 3">
    <name type="scientific">Eumeta variegata</name>
    <name type="common">Bagworm moth</name>
    <name type="synonym">Eumeta japonica</name>
    <dbReference type="NCBI Taxonomy" id="151549"/>
    <lineage>
        <taxon>Eukaryota</taxon>
        <taxon>Metazoa</taxon>
        <taxon>Ecdysozoa</taxon>
        <taxon>Arthropoda</taxon>
        <taxon>Hexapoda</taxon>
        <taxon>Insecta</taxon>
        <taxon>Pterygota</taxon>
        <taxon>Neoptera</taxon>
        <taxon>Endopterygota</taxon>
        <taxon>Lepidoptera</taxon>
        <taxon>Glossata</taxon>
        <taxon>Ditrysia</taxon>
        <taxon>Tineoidea</taxon>
        <taxon>Psychidae</taxon>
        <taxon>Oiketicinae</taxon>
        <taxon>Eumeta</taxon>
    </lineage>
</organism>
<proteinExistence type="predicted"/>
<dbReference type="Proteomes" id="UP000299102">
    <property type="component" value="Unassembled WGS sequence"/>
</dbReference>
<evidence type="ECO:0000313" key="3">
    <source>
        <dbReference type="Proteomes" id="UP000299102"/>
    </source>
</evidence>
<dbReference type="AlphaFoldDB" id="A0A4C1VCT3"/>
<gene>
    <name evidence="2" type="ORF">EVAR_22472_1</name>
</gene>